<evidence type="ECO:0000259" key="2">
    <source>
        <dbReference type="Pfam" id="PF14451"/>
    </source>
</evidence>
<evidence type="ECO:0000313" key="4">
    <source>
        <dbReference type="Proteomes" id="UP000321513"/>
    </source>
</evidence>
<protein>
    <recommendedName>
        <fullName evidence="5">Twitching motility protein PilT</fullName>
    </recommendedName>
</protein>
<gene>
    <name evidence="3" type="ORF">SAE01_11220</name>
</gene>
<feature type="domain" description="Ubiquitin Mut7-C" evidence="2">
    <location>
        <begin position="13"/>
        <end position="64"/>
    </location>
</feature>
<organism evidence="3 4">
    <name type="scientific">Segetibacter aerophilus</name>
    <dbReference type="NCBI Taxonomy" id="670293"/>
    <lineage>
        <taxon>Bacteria</taxon>
        <taxon>Pseudomonadati</taxon>
        <taxon>Bacteroidota</taxon>
        <taxon>Chitinophagia</taxon>
        <taxon>Chitinophagales</taxon>
        <taxon>Chitinophagaceae</taxon>
        <taxon>Segetibacter</taxon>
    </lineage>
</organism>
<accession>A0A512B9I5</accession>
<dbReference type="EMBL" id="BJYT01000002">
    <property type="protein sequence ID" value="GEO08626.1"/>
    <property type="molecule type" value="Genomic_DNA"/>
</dbReference>
<dbReference type="InterPro" id="IPR027798">
    <property type="entry name" value="Ub_Mut7C"/>
</dbReference>
<reference evidence="3 4" key="1">
    <citation type="submission" date="2019-07" db="EMBL/GenBank/DDBJ databases">
        <title>Whole genome shotgun sequence of Segetibacter aerophilus NBRC 106135.</title>
        <authorList>
            <person name="Hosoyama A."/>
            <person name="Uohara A."/>
            <person name="Ohji S."/>
            <person name="Ichikawa N."/>
        </authorList>
    </citation>
    <scope>NUCLEOTIDE SEQUENCE [LARGE SCALE GENOMIC DNA]</scope>
    <source>
        <strain evidence="3 4">NBRC 106135</strain>
    </source>
</reference>
<keyword evidence="4" id="KW-1185">Reference proteome</keyword>
<proteinExistence type="predicted"/>
<dbReference type="Pfam" id="PF14451">
    <property type="entry name" value="Ub-Mut7C"/>
    <property type="match status" value="1"/>
</dbReference>
<evidence type="ECO:0000313" key="3">
    <source>
        <dbReference type="EMBL" id="GEO08626.1"/>
    </source>
</evidence>
<dbReference type="AlphaFoldDB" id="A0A512B9I5"/>
<dbReference type="PANTHER" id="PTHR39081">
    <property type="entry name" value="MUT7-C DOMAIN-CONTAINING PROTEIN"/>
    <property type="match status" value="1"/>
</dbReference>
<comment type="caution">
    <text evidence="3">The sequence shown here is derived from an EMBL/GenBank/DDBJ whole genome shotgun (WGS) entry which is preliminary data.</text>
</comment>
<feature type="domain" description="Mut7-C RNAse" evidence="1">
    <location>
        <begin position="84"/>
        <end position="225"/>
    </location>
</feature>
<dbReference type="RefSeq" id="WP_218029097.1">
    <property type="nucleotide sequence ID" value="NZ_BJYT01000002.1"/>
</dbReference>
<evidence type="ECO:0008006" key="5">
    <source>
        <dbReference type="Google" id="ProtNLM"/>
    </source>
</evidence>
<name>A0A512B9I5_9BACT</name>
<dbReference type="PANTHER" id="PTHR39081:SF1">
    <property type="entry name" value="MUT7-C RNASE DOMAIN-CONTAINING PROTEIN"/>
    <property type="match status" value="1"/>
</dbReference>
<dbReference type="Proteomes" id="UP000321513">
    <property type="component" value="Unassembled WGS sequence"/>
</dbReference>
<evidence type="ECO:0000259" key="1">
    <source>
        <dbReference type="Pfam" id="PF01927"/>
    </source>
</evidence>
<dbReference type="Pfam" id="PF01927">
    <property type="entry name" value="Mut7-C"/>
    <property type="match status" value="1"/>
</dbReference>
<sequence length="232" mass="26780">MISFHLLVNSNIEYWFNGSPSIKDAIEANGIPHTEVNEIIVNGAPVDFSYTLRRNDRADVFPVVNIASLSTDSVIPPLPNPVSFIADVHLGKLARELRMLGIDTFYENNWNDQQVADIAQRENCVVLTRDIGLLKHKKIKWGYWLRSQLIQEQLSEVIGRYNLAESIHPFKRCIDCNGIIEPVEKENILLQLPPKTKEYFNEFYQCKGCGKVYWKGSHYENMLKKIKTYYTD</sequence>
<dbReference type="InterPro" id="IPR002782">
    <property type="entry name" value="Mut7-C_RNAse_dom"/>
</dbReference>